<evidence type="ECO:0000313" key="3">
    <source>
        <dbReference type="EMBL" id="KAF6098421.1"/>
    </source>
</evidence>
<sequence length="210" mass="23600">MMNITCWRHRASKNRSAGILSAKATADRKSASKPIGFEGDLRGQSSDLPERLHSQEVDLGSSQGDCLMAGNDSEEALTALMSRKTAISLFEGKALGLDKAILHSIDCCSSDDTKKKMYSSILVVGGGLMFHKAQEFLQHRILNKMPPSFRRIIENVEVITRPKDMDPRLIAWKGGAVLACLDTTQELWIYQREWQRFGVRMLRERAAFVW</sequence>
<dbReference type="SUPFAM" id="SSF53067">
    <property type="entry name" value="Actin-like ATPase domain"/>
    <property type="match status" value="1"/>
</dbReference>
<accession>A0A834DZZ3</accession>
<dbReference type="Gene3D" id="3.30.420.40">
    <property type="match status" value="1"/>
</dbReference>
<evidence type="ECO:0000256" key="1">
    <source>
        <dbReference type="ARBA" id="ARBA00053143"/>
    </source>
</evidence>
<comment type="function">
    <text evidence="1">Proposed core component of the chromatin remodeling INO80 complex which is involved in transcriptional regulation, DNA replication and probably DNA repair. Required for the recruitment of INO80 (and probably the INO80 complex) to sites of DNA damage Strongly prefer nucleosomes and H3-H4 tetramers over H2A-H2B dimers, suggesting it may act as a nucleosome recognition module within the complex.</text>
</comment>
<dbReference type="InterPro" id="IPR004000">
    <property type="entry name" value="Actin"/>
</dbReference>
<dbReference type="AlphaFoldDB" id="A0A834DZZ3"/>
<dbReference type="Pfam" id="PF00022">
    <property type="entry name" value="Actin"/>
    <property type="match status" value="1"/>
</dbReference>
<dbReference type="PANTHER" id="PTHR11937">
    <property type="entry name" value="ACTIN"/>
    <property type="match status" value="1"/>
</dbReference>
<gene>
    <name evidence="3" type="ORF">HJG60_000261</name>
</gene>
<reference evidence="3 4" key="1">
    <citation type="journal article" date="2020" name="Nature">
        <title>Six reference-quality genomes reveal evolution of bat adaptations.</title>
        <authorList>
            <person name="Jebb D."/>
            <person name="Huang Z."/>
            <person name="Pippel M."/>
            <person name="Hughes G.M."/>
            <person name="Lavrichenko K."/>
            <person name="Devanna P."/>
            <person name="Winkler S."/>
            <person name="Jermiin L.S."/>
            <person name="Skirmuntt E.C."/>
            <person name="Katzourakis A."/>
            <person name="Burkitt-Gray L."/>
            <person name="Ray D.A."/>
            <person name="Sullivan K.A.M."/>
            <person name="Roscito J.G."/>
            <person name="Kirilenko B.M."/>
            <person name="Davalos L.M."/>
            <person name="Corthals A.P."/>
            <person name="Power M.L."/>
            <person name="Jones G."/>
            <person name="Ransome R.D."/>
            <person name="Dechmann D.K.N."/>
            <person name="Locatelli A.G."/>
            <person name="Puechmaille S.J."/>
            <person name="Fedrigo O."/>
            <person name="Jarvis E.D."/>
            <person name="Hiller M."/>
            <person name="Vernes S.C."/>
            <person name="Myers E.W."/>
            <person name="Teeling E.C."/>
        </authorList>
    </citation>
    <scope>NUCLEOTIDE SEQUENCE [LARGE SCALE GENOMIC DNA]</scope>
    <source>
        <strain evidence="3">Bat1K_MPI-CBG_1</strain>
    </source>
</reference>
<protein>
    <submittedName>
        <fullName evidence="3">Actin related protein 8</fullName>
    </submittedName>
</protein>
<name>A0A834DZZ3_9CHIR</name>
<dbReference type="Proteomes" id="UP000664940">
    <property type="component" value="Unassembled WGS sequence"/>
</dbReference>
<dbReference type="FunFam" id="3.30.420.40:FF:000134">
    <property type="entry name" value="Actin-related protein 8"/>
    <property type="match status" value="1"/>
</dbReference>
<evidence type="ECO:0000256" key="2">
    <source>
        <dbReference type="ARBA" id="ARBA00063843"/>
    </source>
</evidence>
<comment type="subunit">
    <text evidence="2">Component of the chromatin remodeling INO80 complex; specifically part of a complex module associated with the DBINO domain of INO80. Exists as monomers and dimers, but the dimer is most probably the biologically relevant form required for stable interactions with histones that exploits the twofold symmetry of the nucleosome core.</text>
</comment>
<dbReference type="EMBL" id="JABVXQ010000007">
    <property type="protein sequence ID" value="KAF6098421.1"/>
    <property type="molecule type" value="Genomic_DNA"/>
</dbReference>
<organism evidence="3 4">
    <name type="scientific">Phyllostomus discolor</name>
    <name type="common">pale spear-nosed bat</name>
    <dbReference type="NCBI Taxonomy" id="89673"/>
    <lineage>
        <taxon>Eukaryota</taxon>
        <taxon>Metazoa</taxon>
        <taxon>Chordata</taxon>
        <taxon>Craniata</taxon>
        <taxon>Vertebrata</taxon>
        <taxon>Euteleostomi</taxon>
        <taxon>Mammalia</taxon>
        <taxon>Eutheria</taxon>
        <taxon>Laurasiatheria</taxon>
        <taxon>Chiroptera</taxon>
        <taxon>Yangochiroptera</taxon>
        <taxon>Phyllostomidae</taxon>
        <taxon>Phyllostominae</taxon>
        <taxon>Phyllostomus</taxon>
    </lineage>
</organism>
<evidence type="ECO:0000313" key="4">
    <source>
        <dbReference type="Proteomes" id="UP000664940"/>
    </source>
</evidence>
<dbReference type="InterPro" id="IPR043129">
    <property type="entry name" value="ATPase_NBD"/>
</dbReference>
<proteinExistence type="predicted"/>
<comment type="caution">
    <text evidence="3">The sequence shown here is derived from an EMBL/GenBank/DDBJ whole genome shotgun (WGS) entry which is preliminary data.</text>
</comment>